<dbReference type="AlphaFoldDB" id="A0A6J4U3P2"/>
<evidence type="ECO:0000313" key="1">
    <source>
        <dbReference type="EMBL" id="CAA9538489.1"/>
    </source>
</evidence>
<protein>
    <recommendedName>
        <fullName evidence="2">SprT-like domain-containing protein</fullName>
    </recommendedName>
</protein>
<proteinExistence type="predicted"/>
<name>A0A6J4U3P2_9BACT</name>
<organism evidence="1">
    <name type="scientific">uncultured Thermomicrobiales bacterium</name>
    <dbReference type="NCBI Taxonomy" id="1645740"/>
    <lineage>
        <taxon>Bacteria</taxon>
        <taxon>Pseudomonadati</taxon>
        <taxon>Thermomicrobiota</taxon>
        <taxon>Thermomicrobia</taxon>
        <taxon>Thermomicrobiales</taxon>
        <taxon>environmental samples</taxon>
    </lineage>
</organism>
<sequence length="189" mass="21386">MPIVTDQPELDRLLRHYLERLSLPMECLKVTTDRAVFAGWVGRRVDASIGGAYAFLRQSGKHAVLINLERIDLARANALEIVVAEELVHMRDRLDGDLRRHAKHGHDRIAVRVAGLTGATLEEVRAALLPPVRRRLRYVYRCPTCAITVPRRIRGTWSCGRCAKEFDPRHVLRLVEDRGPARACPTGRS</sequence>
<reference evidence="1" key="1">
    <citation type="submission" date="2020-02" db="EMBL/GenBank/DDBJ databases">
        <authorList>
            <person name="Meier V. D."/>
        </authorList>
    </citation>
    <scope>NUCLEOTIDE SEQUENCE</scope>
    <source>
        <strain evidence="1">AVDCRST_MAG59</strain>
    </source>
</reference>
<dbReference type="EMBL" id="CADCWF010000027">
    <property type="protein sequence ID" value="CAA9538489.1"/>
    <property type="molecule type" value="Genomic_DNA"/>
</dbReference>
<gene>
    <name evidence="1" type="ORF">AVDCRST_MAG59-574</name>
</gene>
<accession>A0A6J4U3P2</accession>
<evidence type="ECO:0008006" key="2">
    <source>
        <dbReference type="Google" id="ProtNLM"/>
    </source>
</evidence>